<name>A0A7R8CVI0_LEPSM</name>
<evidence type="ECO:0000313" key="5">
    <source>
        <dbReference type="EMBL" id="CAF2894406.1"/>
    </source>
</evidence>
<dbReference type="InterPro" id="IPR000562">
    <property type="entry name" value="FN_type2_dom"/>
</dbReference>
<accession>A0A7R8CVI0</accession>
<evidence type="ECO:0000256" key="1">
    <source>
        <dbReference type="ARBA" id="ARBA00022737"/>
    </source>
</evidence>
<keyword evidence="1" id="KW-0677">Repeat</keyword>
<dbReference type="Pfam" id="PF00040">
    <property type="entry name" value="fn2"/>
    <property type="match status" value="2"/>
</dbReference>
<dbReference type="SMART" id="SM00059">
    <property type="entry name" value="FN2"/>
    <property type="match status" value="2"/>
</dbReference>
<feature type="domain" description="Fibronectin type-II" evidence="4">
    <location>
        <begin position="93"/>
        <end position="141"/>
    </location>
</feature>
<evidence type="ECO:0000259" key="4">
    <source>
        <dbReference type="PROSITE" id="PS51092"/>
    </source>
</evidence>
<keyword evidence="2 3" id="KW-1015">Disulfide bond</keyword>
<feature type="disulfide bond" evidence="3">
    <location>
        <begin position="48"/>
        <end position="75"/>
    </location>
</feature>
<dbReference type="InterPro" id="IPR013806">
    <property type="entry name" value="Kringle-like"/>
</dbReference>
<keyword evidence="6" id="KW-1185">Reference proteome</keyword>
<sequence length="158" mass="17484">MLVLPRLWGSCADNCTVEFTKPPETCKTVSGANCTFPFKYNNVEYDKCTNVGDTKSWCGISLYNDTNEVDTWGYCNSACEPGPTPDPTRCLTVEGQECIFPFQYYETLFEECSTSDNSGRPWCATTVGTNNEAIGWGICALIVWPANNVYSAIDDGLF</sequence>
<reference evidence="5" key="1">
    <citation type="submission" date="2021-02" db="EMBL/GenBank/DDBJ databases">
        <authorList>
            <person name="Bekaert M."/>
        </authorList>
    </citation>
    <scope>NUCLEOTIDE SEQUENCE</scope>
    <source>
        <strain evidence="5">IoA-00</strain>
    </source>
</reference>
<organism evidence="5 6">
    <name type="scientific">Lepeophtheirus salmonis</name>
    <name type="common">Salmon louse</name>
    <name type="synonym">Caligus salmonis</name>
    <dbReference type="NCBI Taxonomy" id="72036"/>
    <lineage>
        <taxon>Eukaryota</taxon>
        <taxon>Metazoa</taxon>
        <taxon>Ecdysozoa</taxon>
        <taxon>Arthropoda</taxon>
        <taxon>Crustacea</taxon>
        <taxon>Multicrustacea</taxon>
        <taxon>Hexanauplia</taxon>
        <taxon>Copepoda</taxon>
        <taxon>Siphonostomatoida</taxon>
        <taxon>Caligidae</taxon>
        <taxon>Lepeophtheirus</taxon>
    </lineage>
</organism>
<evidence type="ECO:0000313" key="6">
    <source>
        <dbReference type="Proteomes" id="UP000675881"/>
    </source>
</evidence>
<dbReference type="EMBL" id="HG994582">
    <property type="protein sequence ID" value="CAF2894406.1"/>
    <property type="molecule type" value="Genomic_DNA"/>
</dbReference>
<protein>
    <submittedName>
        <fullName evidence="5">(salmon louse) hypothetical protein</fullName>
    </submittedName>
</protein>
<dbReference type="OrthoDB" id="406838at2759"/>
<dbReference type="Proteomes" id="UP000675881">
    <property type="component" value="Chromosome 3"/>
</dbReference>
<gene>
    <name evidence="5" type="ORF">LSAA_7291</name>
</gene>
<feature type="disulfide bond" evidence="3">
    <location>
        <begin position="112"/>
        <end position="139"/>
    </location>
</feature>
<feature type="domain" description="Fibronectin type-II" evidence="4">
    <location>
        <begin position="29"/>
        <end position="77"/>
    </location>
</feature>
<evidence type="ECO:0000256" key="2">
    <source>
        <dbReference type="ARBA" id="ARBA00023157"/>
    </source>
</evidence>
<proteinExistence type="predicted"/>
<dbReference type="PROSITE" id="PS51092">
    <property type="entry name" value="FN2_2"/>
    <property type="match status" value="2"/>
</dbReference>
<dbReference type="SUPFAM" id="SSF57440">
    <property type="entry name" value="Kringle-like"/>
    <property type="match status" value="2"/>
</dbReference>
<dbReference type="AlphaFoldDB" id="A0A7R8CVI0"/>
<comment type="caution">
    <text evidence="3">Lacks conserved residue(s) required for the propagation of feature annotation.</text>
</comment>
<dbReference type="InterPro" id="IPR036943">
    <property type="entry name" value="FN_type2_sf"/>
</dbReference>
<evidence type="ECO:0000256" key="3">
    <source>
        <dbReference type="PROSITE-ProRule" id="PRU00479"/>
    </source>
</evidence>
<dbReference type="Gene3D" id="2.10.10.10">
    <property type="entry name" value="Fibronectin, type II, collagen-binding"/>
    <property type="match status" value="2"/>
</dbReference>